<dbReference type="PANTHER" id="PTHR48061">
    <property type="entry name" value="LEUCINE-RICH REPEAT RECEPTOR PROTEIN KINASE EMS1-LIKE-RELATED"/>
    <property type="match status" value="1"/>
</dbReference>
<keyword evidence="3" id="KW-0732">Signal</keyword>
<protein>
    <submittedName>
        <fullName evidence="7">Uncharacterized protein</fullName>
    </submittedName>
</protein>
<dbReference type="GO" id="GO:0016020">
    <property type="term" value="C:membrane"/>
    <property type="evidence" value="ECO:0007669"/>
    <property type="project" value="UniProtKB-SubCell"/>
</dbReference>
<evidence type="ECO:0000313" key="7">
    <source>
        <dbReference type="EMBL" id="KAJ0220332.1"/>
    </source>
</evidence>
<gene>
    <name evidence="7" type="ORF">LSAT_V11C200095760</name>
</gene>
<comment type="subcellular location">
    <subcellularLocation>
        <location evidence="1">Membrane</location>
        <topology evidence="1">Single-pass type I membrane protein</topology>
    </subcellularLocation>
</comment>
<keyword evidence="4" id="KW-1133">Transmembrane helix</keyword>
<keyword evidence="2" id="KW-0812">Transmembrane</keyword>
<evidence type="ECO:0000256" key="4">
    <source>
        <dbReference type="ARBA" id="ARBA00022989"/>
    </source>
</evidence>
<proteinExistence type="predicted"/>
<keyword evidence="6" id="KW-0325">Glycoprotein</keyword>
<name>A0A9R1WCI2_LACSA</name>
<dbReference type="InterPro" id="IPR032675">
    <property type="entry name" value="LRR_dom_sf"/>
</dbReference>
<dbReference type="Proteomes" id="UP000235145">
    <property type="component" value="Unassembled WGS sequence"/>
</dbReference>
<dbReference type="SUPFAM" id="SSF52058">
    <property type="entry name" value="L domain-like"/>
    <property type="match status" value="1"/>
</dbReference>
<organism evidence="7 8">
    <name type="scientific">Lactuca sativa</name>
    <name type="common">Garden lettuce</name>
    <dbReference type="NCBI Taxonomy" id="4236"/>
    <lineage>
        <taxon>Eukaryota</taxon>
        <taxon>Viridiplantae</taxon>
        <taxon>Streptophyta</taxon>
        <taxon>Embryophyta</taxon>
        <taxon>Tracheophyta</taxon>
        <taxon>Spermatophyta</taxon>
        <taxon>Magnoliopsida</taxon>
        <taxon>eudicotyledons</taxon>
        <taxon>Gunneridae</taxon>
        <taxon>Pentapetalae</taxon>
        <taxon>asterids</taxon>
        <taxon>campanulids</taxon>
        <taxon>Asterales</taxon>
        <taxon>Asteraceae</taxon>
        <taxon>Cichorioideae</taxon>
        <taxon>Cichorieae</taxon>
        <taxon>Lactucinae</taxon>
        <taxon>Lactuca</taxon>
    </lineage>
</organism>
<evidence type="ECO:0000256" key="1">
    <source>
        <dbReference type="ARBA" id="ARBA00004479"/>
    </source>
</evidence>
<sequence>MYLNVKSNQIQGLFPPSIRNMRNLYALDMSYNRLNGGMPQCFSNIISYVKVINIEKNHFHGTVPNVYEHCGILEGLVLNENQLLGEVLSSLSKCQNVNTRRHHLLTKDRECVLREALSTDEGLFMVVEETLKAFGQ</sequence>
<evidence type="ECO:0000256" key="3">
    <source>
        <dbReference type="ARBA" id="ARBA00022729"/>
    </source>
</evidence>
<reference evidence="7 8" key="1">
    <citation type="journal article" date="2017" name="Nat. Commun.">
        <title>Genome assembly with in vitro proximity ligation data and whole-genome triplication in lettuce.</title>
        <authorList>
            <person name="Reyes-Chin-Wo S."/>
            <person name="Wang Z."/>
            <person name="Yang X."/>
            <person name="Kozik A."/>
            <person name="Arikit S."/>
            <person name="Song C."/>
            <person name="Xia L."/>
            <person name="Froenicke L."/>
            <person name="Lavelle D.O."/>
            <person name="Truco M.J."/>
            <person name="Xia R."/>
            <person name="Zhu S."/>
            <person name="Xu C."/>
            <person name="Xu H."/>
            <person name="Xu X."/>
            <person name="Cox K."/>
            <person name="Korf I."/>
            <person name="Meyers B.C."/>
            <person name="Michelmore R.W."/>
        </authorList>
    </citation>
    <scope>NUCLEOTIDE SEQUENCE [LARGE SCALE GENOMIC DNA]</scope>
    <source>
        <strain evidence="8">cv. Salinas</strain>
        <tissue evidence="7">Seedlings</tissue>
    </source>
</reference>
<keyword evidence="8" id="KW-1185">Reference proteome</keyword>
<dbReference type="InterPro" id="IPR046956">
    <property type="entry name" value="RLP23-like"/>
</dbReference>
<comment type="caution">
    <text evidence="7">The sequence shown here is derived from an EMBL/GenBank/DDBJ whole genome shotgun (WGS) entry which is preliminary data.</text>
</comment>
<dbReference type="InterPro" id="IPR001611">
    <property type="entry name" value="Leu-rich_rpt"/>
</dbReference>
<dbReference type="Pfam" id="PF00560">
    <property type="entry name" value="LRR_1"/>
    <property type="match status" value="2"/>
</dbReference>
<dbReference type="Gene3D" id="3.80.10.10">
    <property type="entry name" value="Ribonuclease Inhibitor"/>
    <property type="match status" value="1"/>
</dbReference>
<keyword evidence="5" id="KW-0472">Membrane</keyword>
<evidence type="ECO:0000256" key="5">
    <source>
        <dbReference type="ARBA" id="ARBA00023136"/>
    </source>
</evidence>
<evidence type="ECO:0000256" key="2">
    <source>
        <dbReference type="ARBA" id="ARBA00022692"/>
    </source>
</evidence>
<dbReference type="PANTHER" id="PTHR48061:SF2">
    <property type="entry name" value="RECEPTOR LIKE PROTEIN 30-LIKE"/>
    <property type="match status" value="1"/>
</dbReference>
<accession>A0A9R1WCI2</accession>
<dbReference type="AlphaFoldDB" id="A0A9R1WCI2"/>
<dbReference type="EMBL" id="NBSK02000002">
    <property type="protein sequence ID" value="KAJ0220332.1"/>
    <property type="molecule type" value="Genomic_DNA"/>
</dbReference>
<evidence type="ECO:0000256" key="6">
    <source>
        <dbReference type="ARBA" id="ARBA00023180"/>
    </source>
</evidence>
<evidence type="ECO:0000313" key="8">
    <source>
        <dbReference type="Proteomes" id="UP000235145"/>
    </source>
</evidence>